<feature type="domain" description="Arc-like DNA binding" evidence="2">
    <location>
        <begin position="1"/>
        <end position="42"/>
    </location>
</feature>
<dbReference type="GO" id="GO:0003677">
    <property type="term" value="F:DNA binding"/>
    <property type="evidence" value="ECO:0007669"/>
    <property type="project" value="UniProtKB-KW"/>
</dbReference>
<name>A0AAW4FE31_9HYPH</name>
<sequence length="214" mass="24386">MDKLLLRFPEGMREQIKASADLMGRSMNAEVIQRLKRSFMDEDDDRLRIDLPGDVWSSLLADAHVHNMEMDERAVQILSGTFDPNSDYKLALDKLLASVGEASDLSERVEDLKERQHLDFLLYYGKVLQISQFLQLLFEATQANLPAAVQDAAKDLQALNHAELSALRDRYEHAQFAVRHRDNARRNESDVGDDDEVSFGDTLPMKNIIETNKP</sequence>
<dbReference type="Pfam" id="PF03869">
    <property type="entry name" value="Arc"/>
    <property type="match status" value="1"/>
</dbReference>
<dbReference type="EMBL" id="WXFA01000002">
    <property type="protein sequence ID" value="MBM3090263.1"/>
    <property type="molecule type" value="Genomic_DNA"/>
</dbReference>
<dbReference type="InterPro" id="IPR005569">
    <property type="entry name" value="Arc_DNA-bd_dom"/>
</dbReference>
<dbReference type="Proteomes" id="UP000744980">
    <property type="component" value="Unassembled WGS sequence"/>
</dbReference>
<accession>A0AAW4FE31</accession>
<comment type="caution">
    <text evidence="3">The sequence shown here is derived from an EMBL/GenBank/DDBJ whole genome shotgun (WGS) entry which is preliminary data.</text>
</comment>
<dbReference type="InterPro" id="IPR013321">
    <property type="entry name" value="Arc_rbn_hlx_hlx"/>
</dbReference>
<keyword evidence="4" id="KW-1185">Reference proteome</keyword>
<evidence type="ECO:0000313" key="3">
    <source>
        <dbReference type="EMBL" id="MBM3090263.1"/>
    </source>
</evidence>
<dbReference type="InterPro" id="IPR010985">
    <property type="entry name" value="Ribbon_hlx_hlx"/>
</dbReference>
<dbReference type="RefSeq" id="WP_203527371.1">
    <property type="nucleotide sequence ID" value="NZ_CP083370.1"/>
</dbReference>
<gene>
    <name evidence="3" type="ORF">GFB56_05475</name>
</gene>
<dbReference type="Gene3D" id="1.10.1220.10">
    <property type="entry name" value="Met repressor-like"/>
    <property type="match status" value="1"/>
</dbReference>
<reference evidence="3 4" key="1">
    <citation type="submission" date="2020-01" db="EMBL/GenBank/DDBJ databases">
        <title>Draft genome assembly of Ensifer adhaerens T173.</title>
        <authorList>
            <person name="Craig J.E."/>
            <person name="Stinchcombe J.R."/>
        </authorList>
    </citation>
    <scope>NUCLEOTIDE SEQUENCE [LARGE SCALE GENOMIC DNA]</scope>
    <source>
        <strain evidence="3 4">T173</strain>
    </source>
</reference>
<evidence type="ECO:0000259" key="2">
    <source>
        <dbReference type="Pfam" id="PF03869"/>
    </source>
</evidence>
<dbReference type="SUPFAM" id="SSF47598">
    <property type="entry name" value="Ribbon-helix-helix"/>
    <property type="match status" value="1"/>
</dbReference>
<dbReference type="GO" id="GO:0006355">
    <property type="term" value="P:regulation of DNA-templated transcription"/>
    <property type="evidence" value="ECO:0007669"/>
    <property type="project" value="InterPro"/>
</dbReference>
<evidence type="ECO:0000256" key="1">
    <source>
        <dbReference type="SAM" id="MobiDB-lite"/>
    </source>
</evidence>
<keyword evidence="3" id="KW-0238">DNA-binding</keyword>
<feature type="region of interest" description="Disordered" evidence="1">
    <location>
        <begin position="182"/>
        <end position="214"/>
    </location>
</feature>
<organism evidence="3 4">
    <name type="scientific">Ensifer canadensis</name>
    <dbReference type="NCBI Taxonomy" id="555315"/>
    <lineage>
        <taxon>Bacteria</taxon>
        <taxon>Pseudomonadati</taxon>
        <taxon>Pseudomonadota</taxon>
        <taxon>Alphaproteobacteria</taxon>
        <taxon>Hyphomicrobiales</taxon>
        <taxon>Rhizobiaceae</taxon>
        <taxon>Sinorhizobium/Ensifer group</taxon>
        <taxon>Ensifer</taxon>
    </lineage>
</organism>
<protein>
    <submittedName>
        <fullName evidence="3">Arc family DNA-binding protein</fullName>
    </submittedName>
</protein>
<dbReference type="AlphaFoldDB" id="A0AAW4FE31"/>
<evidence type="ECO:0000313" key="4">
    <source>
        <dbReference type="Proteomes" id="UP000744980"/>
    </source>
</evidence>
<proteinExistence type="predicted"/>